<dbReference type="Pfam" id="PF12697">
    <property type="entry name" value="Abhydrolase_6"/>
    <property type="match status" value="1"/>
</dbReference>
<dbReference type="OrthoDB" id="9814966at2"/>
<dbReference type="GO" id="GO:0055088">
    <property type="term" value="P:lipid homeostasis"/>
    <property type="evidence" value="ECO:0007669"/>
    <property type="project" value="TreeGrafter"/>
</dbReference>
<evidence type="ECO:0000313" key="3">
    <source>
        <dbReference type="Proteomes" id="UP000193200"/>
    </source>
</evidence>
<dbReference type="InterPro" id="IPR000073">
    <property type="entry name" value="AB_hydrolase_1"/>
</dbReference>
<proteinExistence type="predicted"/>
<dbReference type="PANTHER" id="PTHR42886:SF42">
    <property type="entry name" value="ALPHA_BETA-HYDROLASES SUPERFAMILY PROTEIN"/>
    <property type="match status" value="1"/>
</dbReference>
<organism evidence="2 3">
    <name type="scientific">Oceanibacterium hippocampi</name>
    <dbReference type="NCBI Taxonomy" id="745714"/>
    <lineage>
        <taxon>Bacteria</taxon>
        <taxon>Pseudomonadati</taxon>
        <taxon>Pseudomonadota</taxon>
        <taxon>Alphaproteobacteria</taxon>
        <taxon>Sneathiellales</taxon>
        <taxon>Sneathiellaceae</taxon>
        <taxon>Oceanibacterium</taxon>
    </lineage>
</organism>
<dbReference type="Gene3D" id="3.40.50.1820">
    <property type="entry name" value="alpha/beta hydrolase"/>
    <property type="match status" value="1"/>
</dbReference>
<dbReference type="PRINTS" id="PR00111">
    <property type="entry name" value="ABHYDROLASE"/>
</dbReference>
<sequence length="252" mass="27154">MTNTAVMIHGAFCGAWCLADFAGNFNRRGWRCIVPDLPKHGEGTGEDELARLSLADYRRAMIDLVGSLDTPPVIVGHSMGGLIAQQVAATVPVRGLVLLAPASPWGVAPTSEHEIAAAKGLLTAGAFWERGLSPVFEIAAGNSLDRIPAHRQRELFDRFGPESGQALFESMLWPLDLARASALDPEAVRCPTLWFAGADDKVTAAATIQASADRYERDIQVKVLPGHSHFLIAEPGWERIADQAERWAAALP</sequence>
<dbReference type="EMBL" id="FWFR01000001">
    <property type="protein sequence ID" value="SLN13518.1"/>
    <property type="molecule type" value="Genomic_DNA"/>
</dbReference>
<gene>
    <name evidence="2" type="ORF">OCH7691_00228</name>
</gene>
<dbReference type="SUPFAM" id="SSF53474">
    <property type="entry name" value="alpha/beta-Hydrolases"/>
    <property type="match status" value="1"/>
</dbReference>
<evidence type="ECO:0000259" key="1">
    <source>
        <dbReference type="Pfam" id="PF12697"/>
    </source>
</evidence>
<evidence type="ECO:0000313" key="2">
    <source>
        <dbReference type="EMBL" id="SLN13518.1"/>
    </source>
</evidence>
<dbReference type="Proteomes" id="UP000193200">
    <property type="component" value="Unassembled WGS sequence"/>
</dbReference>
<dbReference type="PANTHER" id="PTHR42886">
    <property type="entry name" value="RE40534P-RELATED"/>
    <property type="match status" value="1"/>
</dbReference>
<keyword evidence="2" id="KW-0378">Hydrolase</keyword>
<dbReference type="InParanoid" id="A0A1Y5RBJ4"/>
<reference evidence="2 3" key="1">
    <citation type="submission" date="2017-03" db="EMBL/GenBank/DDBJ databases">
        <authorList>
            <person name="Afonso C.L."/>
            <person name="Miller P.J."/>
            <person name="Scott M.A."/>
            <person name="Spackman E."/>
            <person name="Goraichik I."/>
            <person name="Dimitrov K.M."/>
            <person name="Suarez D.L."/>
            <person name="Swayne D.E."/>
        </authorList>
    </citation>
    <scope>NUCLEOTIDE SEQUENCE [LARGE SCALE GENOMIC DNA]</scope>
    <source>
        <strain evidence="2 3">CECT 7691</strain>
    </source>
</reference>
<dbReference type="GO" id="GO:0052689">
    <property type="term" value="F:carboxylic ester hydrolase activity"/>
    <property type="evidence" value="ECO:0007669"/>
    <property type="project" value="TreeGrafter"/>
</dbReference>
<keyword evidence="3" id="KW-1185">Reference proteome</keyword>
<name>A0A1Y5RBJ4_9PROT</name>
<protein>
    <submittedName>
        <fullName evidence="2">Alpha/beta hydrolase family protein</fullName>
    </submittedName>
</protein>
<dbReference type="InterPro" id="IPR029058">
    <property type="entry name" value="AB_hydrolase_fold"/>
</dbReference>
<dbReference type="GO" id="GO:0042171">
    <property type="term" value="F:lysophosphatidic acid acyltransferase activity"/>
    <property type="evidence" value="ECO:0007669"/>
    <property type="project" value="TreeGrafter"/>
</dbReference>
<feature type="domain" description="AB hydrolase-1" evidence="1">
    <location>
        <begin position="6"/>
        <end position="235"/>
    </location>
</feature>
<dbReference type="GO" id="GO:0006654">
    <property type="term" value="P:phosphatidic acid biosynthetic process"/>
    <property type="evidence" value="ECO:0007669"/>
    <property type="project" value="TreeGrafter"/>
</dbReference>
<accession>A0A1Y5RBJ4</accession>
<dbReference type="RefSeq" id="WP_085881589.1">
    <property type="nucleotide sequence ID" value="NZ_FWFR01000001.1"/>
</dbReference>
<dbReference type="AlphaFoldDB" id="A0A1Y5RBJ4"/>